<reference evidence="2 3" key="1">
    <citation type="submission" date="2018-06" db="EMBL/GenBank/DDBJ databases">
        <title>Comparative genomics reveals the genomic features of Rhizophagus irregularis, R. cerebriforme, R. diaphanum and Gigaspora rosea, and their symbiotic lifestyle signature.</title>
        <authorList>
            <person name="Morin E."/>
            <person name="San Clemente H."/>
            <person name="Chen E.C.H."/>
            <person name="De La Providencia I."/>
            <person name="Hainaut M."/>
            <person name="Kuo A."/>
            <person name="Kohler A."/>
            <person name="Murat C."/>
            <person name="Tang N."/>
            <person name="Roy S."/>
            <person name="Loubradou J."/>
            <person name="Henrissat B."/>
            <person name="Grigoriev I.V."/>
            <person name="Corradi N."/>
            <person name="Roux C."/>
            <person name="Martin F.M."/>
        </authorList>
    </citation>
    <scope>NUCLEOTIDE SEQUENCE [LARGE SCALE GENOMIC DNA]</scope>
    <source>
        <strain evidence="2 3">DAOM 227022</strain>
    </source>
</reference>
<evidence type="ECO:0000256" key="1">
    <source>
        <dbReference type="SAM" id="MobiDB-lite"/>
    </source>
</evidence>
<evidence type="ECO:0000313" key="3">
    <source>
        <dbReference type="Proteomes" id="UP000265703"/>
    </source>
</evidence>
<feature type="region of interest" description="Disordered" evidence="1">
    <location>
        <begin position="135"/>
        <end position="171"/>
    </location>
</feature>
<comment type="caution">
    <text evidence="2">The sequence shown here is derived from an EMBL/GenBank/DDBJ whole genome shotgun (WGS) entry which is preliminary data.</text>
</comment>
<dbReference type="EMBL" id="QKYT01000108">
    <property type="protein sequence ID" value="RIA93250.1"/>
    <property type="molecule type" value="Genomic_DNA"/>
</dbReference>
<feature type="compositionally biased region" description="Basic and acidic residues" evidence="1">
    <location>
        <begin position="154"/>
        <end position="171"/>
    </location>
</feature>
<dbReference type="OrthoDB" id="2494737at2759"/>
<dbReference type="AlphaFoldDB" id="A0A397T4G7"/>
<keyword evidence="3" id="KW-1185">Reference proteome</keyword>
<sequence length="171" mass="20207">MAIKNNFQKLDMYNKSVAKNINQYIEVGKQKEINLEDYTIPFLNYNQRLDDTKKSNESFFSSKKLISNKLNAQKFHEEYSVADLLSRTSQELIFITLFDENELVMTKVKRIKSEYEGSLKTIMKKDVLKYNNSNENTDYLRNKNHRSISSQKSVQDDEKYDKNDESDKSDK</sequence>
<proteinExistence type="predicted"/>
<gene>
    <name evidence="2" type="ORF">C1645_735724</name>
</gene>
<dbReference type="Proteomes" id="UP000265703">
    <property type="component" value="Unassembled WGS sequence"/>
</dbReference>
<organism evidence="2 3">
    <name type="scientific">Glomus cerebriforme</name>
    <dbReference type="NCBI Taxonomy" id="658196"/>
    <lineage>
        <taxon>Eukaryota</taxon>
        <taxon>Fungi</taxon>
        <taxon>Fungi incertae sedis</taxon>
        <taxon>Mucoromycota</taxon>
        <taxon>Glomeromycotina</taxon>
        <taxon>Glomeromycetes</taxon>
        <taxon>Glomerales</taxon>
        <taxon>Glomeraceae</taxon>
        <taxon>Glomus</taxon>
    </lineage>
</organism>
<accession>A0A397T4G7</accession>
<protein>
    <submittedName>
        <fullName evidence="2">Uncharacterized protein</fullName>
    </submittedName>
</protein>
<name>A0A397T4G7_9GLOM</name>
<evidence type="ECO:0000313" key="2">
    <source>
        <dbReference type="EMBL" id="RIA93250.1"/>
    </source>
</evidence>